<protein>
    <recommendedName>
        <fullName evidence="6">Type III pantothenate kinase</fullName>
        <ecNumber evidence="6">2.7.1.33</ecNumber>
    </recommendedName>
    <alternativeName>
        <fullName evidence="6">PanK-III</fullName>
    </alternativeName>
    <alternativeName>
        <fullName evidence="6">Pantothenic acid kinase</fullName>
    </alternativeName>
</protein>
<sequence length="242" mass="25978">MIFLLDAGNTRIKWALRDGDQWRDRGALALAEVGELRHVAAQWPGVTRALLANVAGSALGAAITEALSLWQGRCHWFQSAPACAGLRNDYEDYRTLGCDRWAAMIGAWHRVGGACLVVNAGTAMTGDLIFPEGAGAVFRGGIILPGYDLMRQSLYRNAAQLPLAEGHWQAQPRNTHDAIVSGCLQAMAGAVERLHRQLPPEAPCVLSGGTADLLAPLLEMPVLRLDNLVLEGLARVAEQDAP</sequence>
<feature type="binding site" evidence="6">
    <location>
        <begin position="97"/>
        <end position="100"/>
    </location>
    <ligand>
        <name>substrate</name>
    </ligand>
</feature>
<dbReference type="InterPro" id="IPR004619">
    <property type="entry name" value="Type_III_PanK"/>
</dbReference>
<evidence type="ECO:0000313" key="7">
    <source>
        <dbReference type="EMBL" id="QWT48042.1"/>
    </source>
</evidence>
<comment type="pathway">
    <text evidence="6">Cofactor biosynthesis; coenzyme A biosynthesis; CoA from (R)-pantothenate: step 1/5.</text>
</comment>
<evidence type="ECO:0000256" key="6">
    <source>
        <dbReference type="HAMAP-Rule" id="MF_01274"/>
    </source>
</evidence>
<comment type="catalytic activity">
    <reaction evidence="6">
        <text>(R)-pantothenate + ATP = (R)-4'-phosphopantothenate + ADP + H(+)</text>
        <dbReference type="Rhea" id="RHEA:16373"/>
        <dbReference type="ChEBI" id="CHEBI:10986"/>
        <dbReference type="ChEBI" id="CHEBI:15378"/>
        <dbReference type="ChEBI" id="CHEBI:29032"/>
        <dbReference type="ChEBI" id="CHEBI:30616"/>
        <dbReference type="ChEBI" id="CHEBI:456216"/>
        <dbReference type="EC" id="2.7.1.33"/>
    </reaction>
</comment>
<keyword evidence="6" id="KW-0173">Coenzyme A biosynthesis</keyword>
<comment type="similarity">
    <text evidence="6">Belongs to the type III pantothenate kinase family.</text>
</comment>
<keyword evidence="4 6" id="KW-0418">Kinase</keyword>
<comment type="caution">
    <text evidence="6">Lacks conserved residue(s) required for the propagation of feature annotation.</text>
</comment>
<reference evidence="7" key="1">
    <citation type="submission" date="2020-11" db="EMBL/GenBank/DDBJ databases">
        <title>Azospira inquinata sp. nov.</title>
        <authorList>
            <person name="Moe W.M."/>
            <person name="Mikes M.C."/>
        </authorList>
    </citation>
    <scope>NUCLEOTIDE SEQUENCE</scope>
    <source>
        <strain evidence="7">Azo-3</strain>
    </source>
</reference>
<dbReference type="GO" id="GO:0005737">
    <property type="term" value="C:cytoplasm"/>
    <property type="evidence" value="ECO:0007669"/>
    <property type="project" value="UniProtKB-SubCell"/>
</dbReference>
<dbReference type="GO" id="GO:0004594">
    <property type="term" value="F:pantothenate kinase activity"/>
    <property type="evidence" value="ECO:0007669"/>
    <property type="project" value="UniProtKB-UniRule"/>
</dbReference>
<comment type="subcellular location">
    <subcellularLocation>
        <location evidence="1 6">Cytoplasm</location>
    </subcellularLocation>
</comment>
<dbReference type="PANTHER" id="PTHR34265:SF1">
    <property type="entry name" value="TYPE III PANTOTHENATE KINASE"/>
    <property type="match status" value="1"/>
</dbReference>
<dbReference type="GO" id="GO:0015937">
    <property type="term" value="P:coenzyme A biosynthetic process"/>
    <property type="evidence" value="ECO:0007669"/>
    <property type="project" value="UniProtKB-UniRule"/>
</dbReference>
<dbReference type="RefSeq" id="WP_216129796.1">
    <property type="nucleotide sequence ID" value="NZ_CP064782.1"/>
</dbReference>
<keyword evidence="3 6" id="KW-0547">Nucleotide-binding</keyword>
<dbReference type="Pfam" id="PF03309">
    <property type="entry name" value="Pan_kinase"/>
    <property type="match status" value="1"/>
</dbReference>
<evidence type="ECO:0000256" key="1">
    <source>
        <dbReference type="ARBA" id="ARBA00004496"/>
    </source>
</evidence>
<keyword evidence="6" id="KW-0630">Potassium</keyword>
<name>A0A975SKM6_9RHOO</name>
<feature type="binding site" evidence="6">
    <location>
        <begin position="6"/>
        <end position="13"/>
    </location>
    <ligand>
        <name>ATP</name>
        <dbReference type="ChEBI" id="CHEBI:30616"/>
    </ligand>
</feature>
<feature type="binding site" evidence="6">
    <location>
        <position position="90"/>
    </location>
    <ligand>
        <name>substrate</name>
    </ligand>
</feature>
<comment type="subunit">
    <text evidence="6">Homodimer.</text>
</comment>
<accession>A0A975SKM6</accession>
<proteinExistence type="inferred from homology"/>
<evidence type="ECO:0000256" key="2">
    <source>
        <dbReference type="ARBA" id="ARBA00022679"/>
    </source>
</evidence>
<evidence type="ECO:0000256" key="3">
    <source>
        <dbReference type="ARBA" id="ARBA00022741"/>
    </source>
</evidence>
<dbReference type="AlphaFoldDB" id="A0A975SKM6"/>
<evidence type="ECO:0000313" key="8">
    <source>
        <dbReference type="Proteomes" id="UP000683428"/>
    </source>
</evidence>
<gene>
    <name evidence="6" type="primary">coaX</name>
    <name evidence="7" type="ORF">Azoinq_09170</name>
</gene>
<keyword evidence="6" id="KW-0963">Cytoplasm</keyword>
<keyword evidence="8" id="KW-1185">Reference proteome</keyword>
<dbReference type="PANTHER" id="PTHR34265">
    <property type="entry name" value="TYPE III PANTOTHENATE KINASE"/>
    <property type="match status" value="1"/>
</dbReference>
<evidence type="ECO:0000256" key="4">
    <source>
        <dbReference type="ARBA" id="ARBA00022777"/>
    </source>
</evidence>
<feature type="active site" description="Proton acceptor" evidence="6">
    <location>
        <position position="99"/>
    </location>
</feature>
<comment type="function">
    <text evidence="6">Catalyzes the phosphorylation of pantothenate (Pan), the first step in CoA biosynthesis.</text>
</comment>
<dbReference type="CDD" id="cd24015">
    <property type="entry name" value="ASKHA_NBD_PanK-III"/>
    <property type="match status" value="1"/>
</dbReference>
<dbReference type="EMBL" id="CP064782">
    <property type="protein sequence ID" value="QWT48042.1"/>
    <property type="molecule type" value="Genomic_DNA"/>
</dbReference>
<dbReference type="HAMAP" id="MF_01274">
    <property type="entry name" value="Pantothen_kinase_3"/>
    <property type="match status" value="1"/>
</dbReference>
<feature type="binding site" evidence="6">
    <location>
        <position position="122"/>
    </location>
    <ligand>
        <name>ATP</name>
        <dbReference type="ChEBI" id="CHEBI:30616"/>
    </ligand>
</feature>
<comment type="cofactor">
    <cofactor evidence="6">
        <name>NH4(+)</name>
        <dbReference type="ChEBI" id="CHEBI:28938"/>
    </cofactor>
    <cofactor evidence="6">
        <name>K(+)</name>
        <dbReference type="ChEBI" id="CHEBI:29103"/>
    </cofactor>
    <text evidence="6">A monovalent cation. Ammonium or potassium.</text>
</comment>
<organism evidence="7 8">
    <name type="scientific">Azospira inquinata</name>
    <dbReference type="NCBI Taxonomy" id="2785627"/>
    <lineage>
        <taxon>Bacteria</taxon>
        <taxon>Pseudomonadati</taxon>
        <taxon>Pseudomonadota</taxon>
        <taxon>Betaproteobacteria</taxon>
        <taxon>Rhodocyclales</taxon>
        <taxon>Rhodocyclaceae</taxon>
        <taxon>Azospira</taxon>
    </lineage>
</organism>
<evidence type="ECO:0000256" key="5">
    <source>
        <dbReference type="ARBA" id="ARBA00022840"/>
    </source>
</evidence>
<keyword evidence="2 6" id="KW-0808">Transferase</keyword>
<feature type="binding site" evidence="6">
    <location>
        <position position="175"/>
    </location>
    <ligand>
        <name>substrate</name>
    </ligand>
</feature>
<dbReference type="EC" id="2.7.1.33" evidence="6"/>
<dbReference type="KEGG" id="aiq:Azoinq_09170"/>
<dbReference type="NCBIfam" id="TIGR00671">
    <property type="entry name" value="baf"/>
    <property type="match status" value="1"/>
</dbReference>
<dbReference type="GO" id="GO:0005524">
    <property type="term" value="F:ATP binding"/>
    <property type="evidence" value="ECO:0007669"/>
    <property type="project" value="UniProtKB-UniRule"/>
</dbReference>
<dbReference type="Proteomes" id="UP000683428">
    <property type="component" value="Chromosome"/>
</dbReference>
<keyword evidence="5 6" id="KW-0067">ATP-binding</keyword>